<proteinExistence type="predicted"/>
<dbReference type="OrthoDB" id="10558402at2759"/>
<dbReference type="RefSeq" id="XP_001880390.1">
    <property type="nucleotide sequence ID" value="XM_001880355.1"/>
</dbReference>
<dbReference type="KEGG" id="lbc:LACBIDRAFT_296307"/>
<evidence type="ECO:0000313" key="1">
    <source>
        <dbReference type="EMBL" id="EDR09077.1"/>
    </source>
</evidence>
<protein>
    <submittedName>
        <fullName evidence="1">Predicted protein</fullName>
    </submittedName>
</protein>
<reference evidence="1 2" key="1">
    <citation type="journal article" date="2008" name="Nature">
        <title>The genome of Laccaria bicolor provides insights into mycorrhizal symbiosis.</title>
        <authorList>
            <person name="Martin F."/>
            <person name="Aerts A."/>
            <person name="Ahren D."/>
            <person name="Brun A."/>
            <person name="Danchin E.G.J."/>
            <person name="Duchaussoy F."/>
            <person name="Gibon J."/>
            <person name="Kohler A."/>
            <person name="Lindquist E."/>
            <person name="Pereda V."/>
            <person name="Salamov A."/>
            <person name="Shapiro H.J."/>
            <person name="Wuyts J."/>
            <person name="Blaudez D."/>
            <person name="Buee M."/>
            <person name="Brokstein P."/>
            <person name="Canbaeck B."/>
            <person name="Cohen D."/>
            <person name="Courty P.E."/>
            <person name="Coutinho P.M."/>
            <person name="Delaruelle C."/>
            <person name="Detter J.C."/>
            <person name="Deveau A."/>
            <person name="DiFazio S."/>
            <person name="Duplessis S."/>
            <person name="Fraissinet-Tachet L."/>
            <person name="Lucic E."/>
            <person name="Frey-Klett P."/>
            <person name="Fourrey C."/>
            <person name="Feussner I."/>
            <person name="Gay G."/>
            <person name="Grimwood J."/>
            <person name="Hoegger P.J."/>
            <person name="Jain P."/>
            <person name="Kilaru S."/>
            <person name="Labbe J."/>
            <person name="Lin Y.C."/>
            <person name="Legue V."/>
            <person name="Le Tacon F."/>
            <person name="Marmeisse R."/>
            <person name="Melayah D."/>
            <person name="Montanini B."/>
            <person name="Muratet M."/>
            <person name="Nehls U."/>
            <person name="Niculita-Hirzel H."/>
            <person name="Oudot-Le Secq M.P."/>
            <person name="Peter M."/>
            <person name="Quesneville H."/>
            <person name="Rajashekar B."/>
            <person name="Reich M."/>
            <person name="Rouhier N."/>
            <person name="Schmutz J."/>
            <person name="Yin T."/>
            <person name="Chalot M."/>
            <person name="Henrissat B."/>
            <person name="Kuees U."/>
            <person name="Lucas S."/>
            <person name="Van de Peer Y."/>
            <person name="Podila G.K."/>
            <person name="Polle A."/>
            <person name="Pukkila P.J."/>
            <person name="Richardson P.M."/>
            <person name="Rouze P."/>
            <person name="Sanders I.R."/>
            <person name="Stajich J.E."/>
            <person name="Tunlid A."/>
            <person name="Tuskan G."/>
            <person name="Grigoriev I.V."/>
        </authorList>
    </citation>
    <scope>NUCLEOTIDE SEQUENCE [LARGE SCALE GENOMIC DNA]</scope>
    <source>
        <strain evidence="2">S238N-H82 / ATCC MYA-4686</strain>
    </source>
</reference>
<organism evidence="2">
    <name type="scientific">Laccaria bicolor (strain S238N-H82 / ATCC MYA-4686)</name>
    <name type="common">Bicoloured deceiver</name>
    <name type="synonym">Laccaria laccata var. bicolor</name>
    <dbReference type="NCBI Taxonomy" id="486041"/>
    <lineage>
        <taxon>Eukaryota</taxon>
        <taxon>Fungi</taxon>
        <taxon>Dikarya</taxon>
        <taxon>Basidiomycota</taxon>
        <taxon>Agaricomycotina</taxon>
        <taxon>Agaricomycetes</taxon>
        <taxon>Agaricomycetidae</taxon>
        <taxon>Agaricales</taxon>
        <taxon>Agaricineae</taxon>
        <taxon>Hydnangiaceae</taxon>
        <taxon>Laccaria</taxon>
    </lineage>
</organism>
<sequence>MESERYHKRQWLWFEAEIKFTPYKFLLFFFFVHHSILLLFEESLSQLTHRELLALSIRCGESPRRYRACPRPTQRKATGSKHDGYWSRTARMICKAKVLSGALLHLSHSVA</sequence>
<dbReference type="Proteomes" id="UP000001194">
    <property type="component" value="Unassembled WGS sequence"/>
</dbReference>
<dbReference type="GeneID" id="6075926"/>
<dbReference type="HOGENOM" id="CLU_2158856_0_0_1"/>
<dbReference type="EMBL" id="DS547100">
    <property type="protein sequence ID" value="EDR09077.1"/>
    <property type="molecule type" value="Genomic_DNA"/>
</dbReference>
<dbReference type="InParanoid" id="B0D8H0"/>
<name>B0D8H0_LACBS</name>
<keyword evidence="2" id="KW-1185">Reference proteome</keyword>
<gene>
    <name evidence="1" type="ORF">LACBIDRAFT_296307</name>
</gene>
<dbReference type="AlphaFoldDB" id="B0D8H0"/>
<accession>B0D8H0</accession>
<evidence type="ECO:0000313" key="2">
    <source>
        <dbReference type="Proteomes" id="UP000001194"/>
    </source>
</evidence>